<comment type="subcellular location">
    <subcellularLocation>
        <location evidence="1">Cell inner membrane</location>
        <topology evidence="1">Single-pass membrane protein</topology>
    </subcellularLocation>
</comment>
<keyword evidence="5" id="KW-0488">Methylation</keyword>
<evidence type="ECO:0000256" key="1">
    <source>
        <dbReference type="ARBA" id="ARBA00004377"/>
    </source>
</evidence>
<dbReference type="RefSeq" id="WP_145771977.1">
    <property type="nucleotide sequence ID" value="NZ_LR778301.1"/>
</dbReference>
<dbReference type="InterPro" id="IPR010055">
    <property type="entry name" value="T2SS_protein-GspJ"/>
</dbReference>
<evidence type="ECO:0000256" key="3">
    <source>
        <dbReference type="ARBA" id="ARBA00021539"/>
    </source>
</evidence>
<dbReference type="Pfam" id="PF07963">
    <property type="entry name" value="N_methyl"/>
    <property type="match status" value="1"/>
</dbReference>
<gene>
    <name evidence="10" type="ORF">DENOEST_3689</name>
</gene>
<dbReference type="AlphaFoldDB" id="A0A6S6Y0M5"/>
<dbReference type="Pfam" id="PF11612">
    <property type="entry name" value="T2SSJ"/>
    <property type="match status" value="1"/>
</dbReference>
<evidence type="ECO:0000256" key="6">
    <source>
        <dbReference type="ARBA" id="ARBA00022519"/>
    </source>
</evidence>
<evidence type="ECO:0000313" key="10">
    <source>
        <dbReference type="EMBL" id="CAB1370843.1"/>
    </source>
</evidence>
<evidence type="ECO:0000313" key="11">
    <source>
        <dbReference type="Proteomes" id="UP000515733"/>
    </source>
</evidence>
<dbReference type="PROSITE" id="PS00409">
    <property type="entry name" value="PROKAR_NTER_METHYL"/>
    <property type="match status" value="1"/>
</dbReference>
<accession>A0A6S6Y0M5</accession>
<evidence type="ECO:0000256" key="9">
    <source>
        <dbReference type="ARBA" id="ARBA00023136"/>
    </source>
</evidence>
<keyword evidence="8" id="KW-1133">Transmembrane helix</keyword>
<dbReference type="GO" id="GO:0015628">
    <property type="term" value="P:protein secretion by the type II secretion system"/>
    <property type="evidence" value="ECO:0007669"/>
    <property type="project" value="InterPro"/>
</dbReference>
<sequence length="182" mass="21149">MRRTQGMTLVEVLVAMLIMALLAALSYRALDTLLRSERHMQDDASALRQPIRFFSRLEADLLGYGQRPPRRGSVAPAPWLGDPQATAWTRQPMGTGETWLRVEYRWRQGRIERLTQNEDQPLPLEQRQGDTVLEQVESLKLRYLDREGHWLEHWPATDAPRALEVRLRLQGQGELRRVFALI</sequence>
<dbReference type="SUPFAM" id="SSF54523">
    <property type="entry name" value="Pili subunits"/>
    <property type="match status" value="1"/>
</dbReference>
<dbReference type="InterPro" id="IPR051621">
    <property type="entry name" value="T2SS_protein_J"/>
</dbReference>
<dbReference type="InterPro" id="IPR012902">
    <property type="entry name" value="N_methyl_site"/>
</dbReference>
<dbReference type="PANTHER" id="PTHR39583">
    <property type="entry name" value="TYPE II SECRETION SYSTEM PROTEIN J-RELATED"/>
    <property type="match status" value="1"/>
</dbReference>
<dbReference type="NCBIfam" id="TIGR02532">
    <property type="entry name" value="IV_pilin_GFxxxE"/>
    <property type="match status" value="1"/>
</dbReference>
<dbReference type="Gene3D" id="2.10.70.20">
    <property type="entry name" value="gspk-gspi-gspj complex like domains"/>
    <property type="match status" value="1"/>
</dbReference>
<evidence type="ECO:0000256" key="8">
    <source>
        <dbReference type="ARBA" id="ARBA00022989"/>
    </source>
</evidence>
<evidence type="ECO:0000256" key="5">
    <source>
        <dbReference type="ARBA" id="ARBA00022481"/>
    </source>
</evidence>
<dbReference type="InterPro" id="IPR045584">
    <property type="entry name" value="Pilin-like"/>
</dbReference>
<dbReference type="KEGG" id="doe:DENOEST_3689"/>
<keyword evidence="4" id="KW-1003">Cell membrane</keyword>
<keyword evidence="11" id="KW-1185">Reference proteome</keyword>
<organism evidence="10 11">
    <name type="scientific">Denitratisoma oestradiolicum</name>
    <dbReference type="NCBI Taxonomy" id="311182"/>
    <lineage>
        <taxon>Bacteria</taxon>
        <taxon>Pseudomonadati</taxon>
        <taxon>Pseudomonadota</taxon>
        <taxon>Betaproteobacteria</taxon>
        <taxon>Nitrosomonadales</taxon>
        <taxon>Sterolibacteriaceae</taxon>
        <taxon>Denitratisoma</taxon>
    </lineage>
</organism>
<evidence type="ECO:0000256" key="2">
    <source>
        <dbReference type="ARBA" id="ARBA00011084"/>
    </source>
</evidence>
<keyword evidence="7" id="KW-0812">Transmembrane</keyword>
<dbReference type="EMBL" id="LR778301">
    <property type="protein sequence ID" value="CAB1370843.1"/>
    <property type="molecule type" value="Genomic_DNA"/>
</dbReference>
<reference evidence="10 11" key="1">
    <citation type="submission" date="2020-03" db="EMBL/GenBank/DDBJ databases">
        <authorList>
            <consortium name="Genoscope - CEA"/>
            <person name="William W."/>
        </authorList>
    </citation>
    <scope>NUCLEOTIDE SEQUENCE [LARGE SCALE GENOMIC DNA]</scope>
    <source>
        <strain evidence="11">DSM 16959</strain>
    </source>
</reference>
<dbReference type="GO" id="GO:0005886">
    <property type="term" value="C:plasma membrane"/>
    <property type="evidence" value="ECO:0007669"/>
    <property type="project" value="UniProtKB-SubCell"/>
</dbReference>
<evidence type="ECO:0000256" key="7">
    <source>
        <dbReference type="ARBA" id="ARBA00022692"/>
    </source>
</evidence>
<keyword evidence="9" id="KW-0472">Membrane</keyword>
<dbReference type="OrthoDB" id="9130196at2"/>
<protein>
    <recommendedName>
        <fullName evidence="3">Type II secretion system protein J</fullName>
    </recommendedName>
</protein>
<proteinExistence type="inferred from homology"/>
<dbReference type="GO" id="GO:0015627">
    <property type="term" value="C:type II protein secretion system complex"/>
    <property type="evidence" value="ECO:0007669"/>
    <property type="project" value="InterPro"/>
</dbReference>
<name>A0A6S6Y0M5_9PROT</name>
<dbReference type="PANTHER" id="PTHR39583:SF2">
    <property type="entry name" value="TYPE II SECRETION SYSTEM PROTEIN J"/>
    <property type="match status" value="1"/>
</dbReference>
<evidence type="ECO:0000256" key="4">
    <source>
        <dbReference type="ARBA" id="ARBA00022475"/>
    </source>
</evidence>
<keyword evidence="6" id="KW-0997">Cell inner membrane</keyword>
<comment type="similarity">
    <text evidence="2">Belongs to the GSP J family.</text>
</comment>
<dbReference type="Proteomes" id="UP000515733">
    <property type="component" value="Chromosome"/>
</dbReference>